<accession>A0ACB9KGV9</accession>
<reference evidence="1 2" key="1">
    <citation type="journal article" date="2022" name="DNA Res.">
        <title>Chromosomal-level genome assembly of the orchid tree Bauhinia variegata (Leguminosae; Cercidoideae) supports the allotetraploid origin hypothesis of Bauhinia.</title>
        <authorList>
            <person name="Zhong Y."/>
            <person name="Chen Y."/>
            <person name="Zheng D."/>
            <person name="Pang J."/>
            <person name="Liu Y."/>
            <person name="Luo S."/>
            <person name="Meng S."/>
            <person name="Qian L."/>
            <person name="Wei D."/>
            <person name="Dai S."/>
            <person name="Zhou R."/>
        </authorList>
    </citation>
    <scope>NUCLEOTIDE SEQUENCE [LARGE SCALE GENOMIC DNA]</scope>
    <source>
        <strain evidence="1">BV-YZ2020</strain>
    </source>
</reference>
<dbReference type="EMBL" id="CM039439">
    <property type="protein sequence ID" value="KAI4296423.1"/>
    <property type="molecule type" value="Genomic_DNA"/>
</dbReference>
<organism evidence="1 2">
    <name type="scientific">Bauhinia variegata</name>
    <name type="common">Purple orchid tree</name>
    <name type="synonym">Phanera variegata</name>
    <dbReference type="NCBI Taxonomy" id="167791"/>
    <lineage>
        <taxon>Eukaryota</taxon>
        <taxon>Viridiplantae</taxon>
        <taxon>Streptophyta</taxon>
        <taxon>Embryophyta</taxon>
        <taxon>Tracheophyta</taxon>
        <taxon>Spermatophyta</taxon>
        <taxon>Magnoliopsida</taxon>
        <taxon>eudicotyledons</taxon>
        <taxon>Gunneridae</taxon>
        <taxon>Pentapetalae</taxon>
        <taxon>rosids</taxon>
        <taxon>fabids</taxon>
        <taxon>Fabales</taxon>
        <taxon>Fabaceae</taxon>
        <taxon>Cercidoideae</taxon>
        <taxon>Cercideae</taxon>
        <taxon>Bauhiniinae</taxon>
        <taxon>Bauhinia</taxon>
    </lineage>
</organism>
<keyword evidence="2" id="KW-1185">Reference proteome</keyword>
<evidence type="ECO:0000313" key="1">
    <source>
        <dbReference type="EMBL" id="KAI4296423.1"/>
    </source>
</evidence>
<evidence type="ECO:0000313" key="2">
    <source>
        <dbReference type="Proteomes" id="UP000828941"/>
    </source>
</evidence>
<name>A0ACB9KGV9_BAUVA</name>
<proteinExistence type="predicted"/>
<dbReference type="Proteomes" id="UP000828941">
    <property type="component" value="Chromosome 14"/>
</dbReference>
<comment type="caution">
    <text evidence="1">The sequence shown here is derived from an EMBL/GenBank/DDBJ whole genome shotgun (WGS) entry which is preliminary data.</text>
</comment>
<gene>
    <name evidence="1" type="ORF">L6164_036382</name>
</gene>
<protein>
    <submittedName>
        <fullName evidence="1">Uncharacterized protein</fullName>
    </submittedName>
</protein>
<sequence length="113" mass="12201">MLSPVRNLNVPKCPQGLVVVICGDKDGFVGFEEISGIVKSGGGNLYSGQFVIGDSNLYSGQFVIGGRGKFRPPELPDNVGAKSFLLAWTLPMLENETAMKRAKRTKRIEAICV</sequence>